<dbReference type="PANTHER" id="PTHR30093">
    <property type="entry name" value="GENERAL SECRETION PATHWAY PROTEIN G"/>
    <property type="match status" value="1"/>
</dbReference>
<dbReference type="EMBL" id="AP025730">
    <property type="protein sequence ID" value="BDI04536.1"/>
    <property type="molecule type" value="Genomic_DNA"/>
</dbReference>
<dbReference type="SUPFAM" id="SSF54523">
    <property type="entry name" value="Pili subunits"/>
    <property type="match status" value="1"/>
</dbReference>
<proteinExistence type="predicted"/>
<dbReference type="InterPro" id="IPR000983">
    <property type="entry name" value="Bac_GSPG_pilin"/>
</dbReference>
<keyword evidence="2" id="KW-0812">Transmembrane</keyword>
<dbReference type="InterPro" id="IPR031982">
    <property type="entry name" value="PilE-like"/>
</dbReference>
<gene>
    <name evidence="3" type="primary">pilE_2</name>
    <name evidence="3" type="ORF">CATMQ487_15060</name>
</gene>
<keyword evidence="2" id="KW-0472">Membrane</keyword>
<reference evidence="3" key="1">
    <citation type="submission" date="2022-04" db="EMBL/GenBank/DDBJ databases">
        <title>Whole genome sequence of Sphaerotilus sp. FB-5.</title>
        <authorList>
            <person name="Takeda M."/>
            <person name="Narihara S."/>
            <person name="Akimoto M."/>
            <person name="Akimoto R."/>
            <person name="Nishiyashiki S."/>
            <person name="Murakami T."/>
        </authorList>
    </citation>
    <scope>NUCLEOTIDE SEQUENCE</scope>
    <source>
        <strain evidence="3">FB-5</strain>
    </source>
</reference>
<dbReference type="NCBIfam" id="TIGR02532">
    <property type="entry name" value="IV_pilin_GFxxxE"/>
    <property type="match status" value="1"/>
</dbReference>
<dbReference type="Proteomes" id="UP001057498">
    <property type="component" value="Chromosome"/>
</dbReference>
<sequence>MNRLHRTMPSAALRRVRGFTLVEMMIVIAVIGILTAVALPSYRQHVANSRRADARAAILSLAQVMERWYTERGTYVGATVGASGIYPSASPQGYYTMSITAQDATTFTVRAAPTGAQTGDACGSYTYTQAGTRGVTGGSRTVAQCW</sequence>
<evidence type="ECO:0000256" key="1">
    <source>
        <dbReference type="ARBA" id="ARBA00022481"/>
    </source>
</evidence>
<keyword evidence="4" id="KW-1185">Reference proteome</keyword>
<protein>
    <submittedName>
        <fullName evidence="3">Type 4 fimbrial biogenesis protein PilE</fullName>
    </submittedName>
</protein>
<organism evidence="3 4">
    <name type="scientific">Sphaerotilus microaerophilus</name>
    <dbReference type="NCBI Taxonomy" id="2914710"/>
    <lineage>
        <taxon>Bacteria</taxon>
        <taxon>Pseudomonadati</taxon>
        <taxon>Pseudomonadota</taxon>
        <taxon>Betaproteobacteria</taxon>
        <taxon>Burkholderiales</taxon>
        <taxon>Sphaerotilaceae</taxon>
        <taxon>Sphaerotilus</taxon>
    </lineage>
</organism>
<evidence type="ECO:0000256" key="2">
    <source>
        <dbReference type="SAM" id="Phobius"/>
    </source>
</evidence>
<dbReference type="Pfam" id="PF07963">
    <property type="entry name" value="N_methyl"/>
    <property type="match status" value="1"/>
</dbReference>
<dbReference type="RefSeq" id="WP_251972649.1">
    <property type="nucleotide sequence ID" value="NZ_AP025730.1"/>
</dbReference>
<dbReference type="PROSITE" id="PS00409">
    <property type="entry name" value="PROKAR_NTER_METHYL"/>
    <property type="match status" value="1"/>
</dbReference>
<dbReference type="Gene3D" id="3.30.700.10">
    <property type="entry name" value="Glycoprotein, Type 4 Pilin"/>
    <property type="match status" value="1"/>
</dbReference>
<dbReference type="PRINTS" id="PR00813">
    <property type="entry name" value="BCTERIALGSPG"/>
</dbReference>
<name>A0ABM7YJP8_9BURK</name>
<accession>A0ABM7YJP8</accession>
<keyword evidence="1" id="KW-0488">Methylation</keyword>
<dbReference type="InterPro" id="IPR045584">
    <property type="entry name" value="Pilin-like"/>
</dbReference>
<keyword evidence="2" id="KW-1133">Transmembrane helix</keyword>
<evidence type="ECO:0000313" key="3">
    <source>
        <dbReference type="EMBL" id="BDI04536.1"/>
    </source>
</evidence>
<dbReference type="InterPro" id="IPR012902">
    <property type="entry name" value="N_methyl_site"/>
</dbReference>
<evidence type="ECO:0000313" key="4">
    <source>
        <dbReference type="Proteomes" id="UP001057498"/>
    </source>
</evidence>
<feature type="transmembrane region" description="Helical" evidence="2">
    <location>
        <begin position="21"/>
        <end position="42"/>
    </location>
</feature>
<dbReference type="PANTHER" id="PTHR30093:SF47">
    <property type="entry name" value="TYPE IV PILUS NON-CORE MINOR PILIN PILE"/>
    <property type="match status" value="1"/>
</dbReference>
<dbReference type="Pfam" id="PF16732">
    <property type="entry name" value="ComP_DUS"/>
    <property type="match status" value="1"/>
</dbReference>